<gene>
    <name evidence="2" type="ORF">TR74_03465</name>
</gene>
<feature type="compositionally biased region" description="Gly residues" evidence="1">
    <location>
        <begin position="182"/>
        <end position="192"/>
    </location>
</feature>
<dbReference type="Pfam" id="PF10901">
    <property type="entry name" value="DUF2690"/>
    <property type="match status" value="1"/>
</dbReference>
<name>A0A132NK88_9ACTN</name>
<feature type="region of interest" description="Disordered" evidence="1">
    <location>
        <begin position="1"/>
        <end position="24"/>
    </location>
</feature>
<dbReference type="EMBL" id="JYIK01000464">
    <property type="protein sequence ID" value="KWX10464.1"/>
    <property type="molecule type" value="Genomic_DNA"/>
</dbReference>
<evidence type="ECO:0008006" key="4">
    <source>
        <dbReference type="Google" id="ProtNLM"/>
    </source>
</evidence>
<comment type="caution">
    <text evidence="2">The sequence shown here is derived from an EMBL/GenBank/DDBJ whole genome shotgun (WGS) entry which is preliminary data.</text>
</comment>
<proteinExistence type="predicted"/>
<sequence>PDDTPLPQPPPPTEPQPGALDQRDRRRWLTPVLVGSPAVIITGVVTLALANLPTEPAPAGPRTSGTPTAVEPLCRGRDCRGKDAEATRCAASAQTVQDTWLRGLHVELRYSRPCAAVWARITGALVGDIAEVVNRHGVSQRAPVRWGKDVYSPMVETDDPRTAWACGITPTEETCTPRPAAGQGGRGSGGGA</sequence>
<dbReference type="RefSeq" id="WP_158013394.1">
    <property type="nucleotide sequence ID" value="NZ_JYIK01000464.1"/>
</dbReference>
<evidence type="ECO:0000313" key="2">
    <source>
        <dbReference type="EMBL" id="KWX10464.1"/>
    </source>
</evidence>
<protein>
    <recommendedName>
        <fullName evidence="4">DUF2690 domain-containing protein</fullName>
    </recommendedName>
</protein>
<dbReference type="AlphaFoldDB" id="A0A132NK88"/>
<feature type="region of interest" description="Disordered" evidence="1">
    <location>
        <begin position="172"/>
        <end position="192"/>
    </location>
</feature>
<feature type="compositionally biased region" description="Pro residues" evidence="1">
    <location>
        <begin position="1"/>
        <end position="15"/>
    </location>
</feature>
<dbReference type="InterPro" id="IPR021224">
    <property type="entry name" value="DUF2690"/>
</dbReference>
<dbReference type="Proteomes" id="UP000070598">
    <property type="component" value="Unassembled WGS sequence"/>
</dbReference>
<organism evidence="2 3">
    <name type="scientific">Carbonactinospora thermoautotrophica</name>
    <dbReference type="NCBI Taxonomy" id="1469144"/>
    <lineage>
        <taxon>Bacteria</taxon>
        <taxon>Bacillati</taxon>
        <taxon>Actinomycetota</taxon>
        <taxon>Actinomycetes</taxon>
        <taxon>Kitasatosporales</taxon>
        <taxon>Carbonactinosporaceae</taxon>
        <taxon>Carbonactinospora</taxon>
    </lineage>
</organism>
<reference evidence="3" key="1">
    <citation type="submission" date="2015-02" db="EMBL/GenBank/DDBJ databases">
        <title>Physiological reanalysis, assessment of diazotrophy, and genome sequences of multiple isolates of Streptomyces thermoautotrophicus.</title>
        <authorList>
            <person name="MacKellar D.C."/>
            <person name="Lieber L."/>
            <person name="Norman J."/>
            <person name="Bolger A."/>
            <person name="Tobin C."/>
            <person name="Murray J.W."/>
            <person name="Friesen M."/>
            <person name="Prell J."/>
        </authorList>
    </citation>
    <scope>NUCLEOTIDE SEQUENCE [LARGE SCALE GENOMIC DNA]</scope>
    <source>
        <strain evidence="3">UBT1</strain>
    </source>
</reference>
<evidence type="ECO:0000313" key="3">
    <source>
        <dbReference type="Proteomes" id="UP000070598"/>
    </source>
</evidence>
<evidence type="ECO:0000256" key="1">
    <source>
        <dbReference type="SAM" id="MobiDB-lite"/>
    </source>
</evidence>
<dbReference type="PATRIC" id="fig|1469144.9.peg.4948"/>
<accession>A0A132NK88</accession>
<feature type="non-terminal residue" evidence="2">
    <location>
        <position position="1"/>
    </location>
</feature>